<reference evidence="1 2" key="1">
    <citation type="journal article" date="2019" name="Int. J. Syst. Evol. Microbiol.">
        <title>The Global Catalogue of Microorganisms (GCM) 10K type strain sequencing project: providing services to taxonomists for standard genome sequencing and annotation.</title>
        <authorList>
            <consortium name="The Broad Institute Genomics Platform"/>
            <consortium name="The Broad Institute Genome Sequencing Center for Infectious Disease"/>
            <person name="Wu L."/>
            <person name="Ma J."/>
        </authorList>
    </citation>
    <scope>NUCLEOTIDE SEQUENCE [LARGE SCALE GENOMIC DNA]</scope>
    <source>
        <strain evidence="1 2">JCM 12762</strain>
    </source>
</reference>
<evidence type="ECO:0008006" key="3">
    <source>
        <dbReference type="Google" id="ProtNLM"/>
    </source>
</evidence>
<gene>
    <name evidence="1" type="ORF">GCM10009655_05750</name>
</gene>
<evidence type="ECO:0000313" key="1">
    <source>
        <dbReference type="EMBL" id="GAA1209553.1"/>
    </source>
</evidence>
<accession>A0ABN1VFS3</accession>
<protein>
    <recommendedName>
        <fullName evidence="3">DUF3592 domain-containing protein</fullName>
    </recommendedName>
</protein>
<name>A0ABN1VFS3_9MICO</name>
<evidence type="ECO:0000313" key="2">
    <source>
        <dbReference type="Proteomes" id="UP001500943"/>
    </source>
</evidence>
<proteinExistence type="predicted"/>
<comment type="caution">
    <text evidence="1">The sequence shown here is derived from an EMBL/GenBank/DDBJ whole genome shotgun (WGS) entry which is preliminary data.</text>
</comment>
<dbReference type="Proteomes" id="UP001500943">
    <property type="component" value="Unassembled WGS sequence"/>
</dbReference>
<organism evidence="1 2">
    <name type="scientific">Rhodoglobus aureus</name>
    <dbReference type="NCBI Taxonomy" id="191497"/>
    <lineage>
        <taxon>Bacteria</taxon>
        <taxon>Bacillati</taxon>
        <taxon>Actinomycetota</taxon>
        <taxon>Actinomycetes</taxon>
        <taxon>Micrococcales</taxon>
        <taxon>Microbacteriaceae</taxon>
        <taxon>Rhodoglobus</taxon>
    </lineage>
</organism>
<keyword evidence="2" id="KW-1185">Reference proteome</keyword>
<sequence length="126" mass="13949">MGWLIAAALLLLALLWTATRLRRRSIRTLLLATGVQTSGTSSLHRRGPRTPRIAVRYTDNSGTERVVVKALVSAGDAELLKKPAVVLYHPKRASRSDYVLVGFGQQPRTWFPVEFAPSTKADPVRE</sequence>
<dbReference type="EMBL" id="BAAAKW010000016">
    <property type="protein sequence ID" value="GAA1209553.1"/>
    <property type="molecule type" value="Genomic_DNA"/>
</dbReference>